<name>A0A974NTC0_9SPHN</name>
<evidence type="ECO:0000313" key="1">
    <source>
        <dbReference type="EMBL" id="QQV76545.1"/>
    </source>
</evidence>
<keyword evidence="2" id="KW-1185">Reference proteome</keyword>
<dbReference type="AlphaFoldDB" id="A0A974NTC0"/>
<protein>
    <submittedName>
        <fullName evidence="1">Uncharacterized protein</fullName>
    </submittedName>
</protein>
<dbReference type="Proteomes" id="UP000595894">
    <property type="component" value="Chromosome"/>
</dbReference>
<dbReference type="EMBL" id="CP061035">
    <property type="protein sequence ID" value="QQV76545.1"/>
    <property type="molecule type" value="Genomic_DNA"/>
</dbReference>
<dbReference type="KEGG" id="sari:H5J25_13950"/>
<proteinExistence type="predicted"/>
<accession>A0A974NTC0</accession>
<reference evidence="2" key="1">
    <citation type="submission" date="2020-09" db="EMBL/GenBank/DDBJ databases">
        <title>Sphingomonas sp., a new species isolated from pork steak.</title>
        <authorList>
            <person name="Heidler von Heilborn D."/>
        </authorList>
    </citation>
    <scope>NUCLEOTIDE SEQUENCE [LARGE SCALE GENOMIC DNA]</scope>
</reference>
<gene>
    <name evidence="1" type="ORF">H5J25_13950</name>
</gene>
<evidence type="ECO:0000313" key="2">
    <source>
        <dbReference type="Proteomes" id="UP000595894"/>
    </source>
</evidence>
<sequence>MAVASAFIRIRFAAFHQVDVETTYTISSAAGSGKRVGELLISNFPLPG</sequence>
<dbReference type="RefSeq" id="WP_202091967.1">
    <property type="nucleotide sequence ID" value="NZ_CP061035.1"/>
</dbReference>
<organism evidence="1 2">
    <name type="scientific">Sphingomonas aliaeris</name>
    <dbReference type="NCBI Taxonomy" id="2759526"/>
    <lineage>
        <taxon>Bacteria</taxon>
        <taxon>Pseudomonadati</taxon>
        <taxon>Pseudomonadota</taxon>
        <taxon>Alphaproteobacteria</taxon>
        <taxon>Sphingomonadales</taxon>
        <taxon>Sphingomonadaceae</taxon>
        <taxon>Sphingomonas</taxon>
    </lineage>
</organism>